<keyword evidence="1" id="KW-1133">Transmembrane helix</keyword>
<evidence type="ECO:0000313" key="13">
    <source>
        <dbReference type="Proteomes" id="UP000559282"/>
    </source>
</evidence>
<evidence type="ECO:0000313" key="11">
    <source>
        <dbReference type="Proteomes" id="UP000535457"/>
    </source>
</evidence>
<keyword evidence="1" id="KW-0472">Membrane</keyword>
<dbReference type="Proteomes" id="UP000520052">
    <property type="component" value="Unassembled WGS sequence"/>
</dbReference>
<dbReference type="Proteomes" id="UP000563820">
    <property type="component" value="Unassembled WGS sequence"/>
</dbReference>
<dbReference type="EMBL" id="JACATH010000003">
    <property type="protein sequence ID" value="NWJ56992.1"/>
    <property type="molecule type" value="Genomic_DNA"/>
</dbReference>
<dbReference type="AlphaFoldDB" id="A0A7K4MMD8"/>
<name>A0A7K4MMD8_9ARCH</name>
<evidence type="ECO:0000313" key="9">
    <source>
        <dbReference type="EMBL" id="NWK13706.1"/>
    </source>
</evidence>
<evidence type="ECO:0000313" key="6">
    <source>
        <dbReference type="EMBL" id="NWJ83641.1"/>
    </source>
</evidence>
<evidence type="ECO:0000313" key="5">
    <source>
        <dbReference type="EMBL" id="NWJ56992.1"/>
    </source>
</evidence>
<dbReference type="Proteomes" id="UP000559282">
    <property type="component" value="Unassembled WGS sequence"/>
</dbReference>
<sequence>MQVDRTSEWFVPKFGSKKFRISIGILFLPYTSIVTCFAALGAISGPLQLERVAAICVIYILALGVGAHLLDAVGGKTKPWGNLPKRKIWLMALVAVSIAFSVGIYFAFLDSPWLFLIGTVEGFFLFAYSLELFGGKFHNNLSTIFSWGILPVFAGSVIQTNSITIEAIIISTITGFVTYALIITSRQYKILKRDDGDPCIIKKKEDILKLITIGVIVGTIIFFITKYYNFI</sequence>
<evidence type="ECO:0008006" key="18">
    <source>
        <dbReference type="Google" id="ProtNLM"/>
    </source>
</evidence>
<dbReference type="Proteomes" id="UP000575480">
    <property type="component" value="Unassembled WGS sequence"/>
</dbReference>
<evidence type="ECO:0000313" key="2">
    <source>
        <dbReference type="EMBL" id="NWJ20773.1"/>
    </source>
</evidence>
<dbReference type="Proteomes" id="UP000547822">
    <property type="component" value="Unassembled WGS sequence"/>
</dbReference>
<evidence type="ECO:0000313" key="15">
    <source>
        <dbReference type="Proteomes" id="UP000568446"/>
    </source>
</evidence>
<organism evidence="4 15">
    <name type="scientific">Marine Group I thaumarchaeote</name>
    <dbReference type="NCBI Taxonomy" id="2511932"/>
    <lineage>
        <taxon>Archaea</taxon>
        <taxon>Nitrososphaerota</taxon>
        <taxon>Marine Group I</taxon>
    </lineage>
</organism>
<reference evidence="10 11" key="1">
    <citation type="journal article" date="2019" name="Environ. Microbiol.">
        <title>Genomics insights into ecotype formation of ammonia-oxidizing archaea in the deep ocean.</title>
        <authorList>
            <person name="Wang Y."/>
            <person name="Huang J.M."/>
            <person name="Cui G.J."/>
            <person name="Nunoura T."/>
            <person name="Takaki Y."/>
            <person name="Li W.L."/>
            <person name="Li J."/>
            <person name="Gao Z.M."/>
            <person name="Takai K."/>
            <person name="Zhang A.Q."/>
            <person name="Stepanauskas R."/>
        </authorList>
    </citation>
    <scope>NUCLEOTIDE SEQUENCE [LARGE SCALE GENOMIC DNA]</scope>
    <source>
        <strain evidence="4 15">C4</strain>
        <strain evidence="2 17">L14</strain>
        <strain evidence="5 16">L15a</strain>
        <strain evidence="9 11">L19a</strain>
        <strain evidence="8 13">T1C4</strain>
        <strain evidence="3 14">T1L11</strain>
        <strain evidence="7 12">T1L9</strain>
        <strain evidence="6 10">T3L1</strain>
    </source>
</reference>
<keyword evidence="1" id="KW-0812">Transmembrane</keyword>
<dbReference type="EMBL" id="JACATG010000004">
    <property type="protein sequence ID" value="NWK13706.1"/>
    <property type="molecule type" value="Genomic_DNA"/>
</dbReference>
<evidence type="ECO:0000313" key="17">
    <source>
        <dbReference type="Proteomes" id="UP000587702"/>
    </source>
</evidence>
<feature type="transmembrane region" description="Helical" evidence="1">
    <location>
        <begin position="21"/>
        <end position="43"/>
    </location>
</feature>
<dbReference type="Proteomes" id="UP000568446">
    <property type="component" value="Unassembled WGS sequence"/>
</dbReference>
<dbReference type="EMBL" id="JACATC010000003">
    <property type="protein sequence ID" value="NWJ83641.1"/>
    <property type="molecule type" value="Genomic_DNA"/>
</dbReference>
<evidence type="ECO:0000313" key="4">
    <source>
        <dbReference type="EMBL" id="NWJ30125.1"/>
    </source>
</evidence>
<dbReference type="Proteomes" id="UP000587702">
    <property type="component" value="Unassembled WGS sequence"/>
</dbReference>
<dbReference type="EMBL" id="JACATF010000037">
    <property type="protein sequence ID" value="NWK08117.1"/>
    <property type="molecule type" value="Genomic_DNA"/>
</dbReference>
<evidence type="ECO:0000313" key="3">
    <source>
        <dbReference type="EMBL" id="NWJ29257.1"/>
    </source>
</evidence>
<dbReference type="EMBL" id="JACATD010000005">
    <property type="protein sequence ID" value="NWK01167.1"/>
    <property type="molecule type" value="Genomic_DNA"/>
</dbReference>
<feature type="transmembrane region" description="Helical" evidence="1">
    <location>
        <begin position="140"/>
        <end position="158"/>
    </location>
</feature>
<gene>
    <name evidence="7" type="ORF">HX840_04600</name>
    <name evidence="8" type="ORF">HX847_06905</name>
    <name evidence="3" type="ORF">HX848_07775</name>
    <name evidence="4" type="ORF">HX850_04340</name>
    <name evidence="9" type="ORF">HX853_03590</name>
    <name evidence="6" type="ORF">HX854_02750</name>
    <name evidence="5" type="ORF">HX858_04460</name>
    <name evidence="2" type="ORF">HX860_06895</name>
</gene>
<dbReference type="EMBL" id="JACATK010000028">
    <property type="protein sequence ID" value="NWJ30125.1"/>
    <property type="molecule type" value="Genomic_DNA"/>
</dbReference>
<evidence type="ECO:0000313" key="10">
    <source>
        <dbReference type="Proteomes" id="UP000520052"/>
    </source>
</evidence>
<evidence type="ECO:0000313" key="14">
    <source>
        <dbReference type="Proteomes" id="UP000563820"/>
    </source>
</evidence>
<comment type="caution">
    <text evidence="4">The sequence shown here is derived from an EMBL/GenBank/DDBJ whole genome shotgun (WGS) entry which is preliminary data.</text>
</comment>
<accession>A0A7K4MMD8</accession>
<evidence type="ECO:0000256" key="1">
    <source>
        <dbReference type="SAM" id="Phobius"/>
    </source>
</evidence>
<evidence type="ECO:0000313" key="12">
    <source>
        <dbReference type="Proteomes" id="UP000547822"/>
    </source>
</evidence>
<evidence type="ECO:0000313" key="7">
    <source>
        <dbReference type="EMBL" id="NWK01167.1"/>
    </source>
</evidence>
<proteinExistence type="predicted"/>
<protein>
    <recommendedName>
        <fullName evidence="18">Prenyltransferase</fullName>
    </recommendedName>
</protein>
<dbReference type="Proteomes" id="UP000535457">
    <property type="component" value="Unassembled WGS sequence"/>
</dbReference>
<dbReference type="EMBL" id="JACATI010000009">
    <property type="protein sequence ID" value="NWJ20773.1"/>
    <property type="molecule type" value="Genomic_DNA"/>
</dbReference>
<dbReference type="EMBL" id="JACATE010000017">
    <property type="protein sequence ID" value="NWJ29257.1"/>
    <property type="molecule type" value="Genomic_DNA"/>
</dbReference>
<feature type="transmembrane region" description="Helical" evidence="1">
    <location>
        <begin position="113"/>
        <end position="133"/>
    </location>
</feature>
<feature type="transmembrane region" description="Helical" evidence="1">
    <location>
        <begin position="164"/>
        <end position="183"/>
    </location>
</feature>
<feature type="transmembrane region" description="Helical" evidence="1">
    <location>
        <begin position="88"/>
        <end position="107"/>
    </location>
</feature>
<evidence type="ECO:0000313" key="16">
    <source>
        <dbReference type="Proteomes" id="UP000575480"/>
    </source>
</evidence>
<reference evidence="4" key="2">
    <citation type="submission" date="2020-06" db="EMBL/GenBank/DDBJ databases">
        <authorList>
            <person name="Wang Y."/>
        </authorList>
    </citation>
    <scope>NUCLEOTIDE SEQUENCE</scope>
    <source>
        <strain evidence="4">C4</strain>
        <strain evidence="2">L14</strain>
        <strain evidence="5">L15a</strain>
        <strain evidence="9">L19a</strain>
        <strain evidence="8">T1C4</strain>
        <strain evidence="3">T1L11</strain>
        <strain evidence="7">T1L9</strain>
        <strain evidence="6">T3L1</strain>
    </source>
</reference>
<feature type="transmembrane region" description="Helical" evidence="1">
    <location>
        <begin position="49"/>
        <end position="67"/>
    </location>
</feature>
<feature type="transmembrane region" description="Helical" evidence="1">
    <location>
        <begin position="210"/>
        <end position="228"/>
    </location>
</feature>
<evidence type="ECO:0000313" key="8">
    <source>
        <dbReference type="EMBL" id="NWK08117.1"/>
    </source>
</evidence>